<accession>A0A1M6QPF2</accession>
<dbReference type="AlphaFoldDB" id="A0A1M6QPF2"/>
<dbReference type="NCBIfam" id="NF033788">
    <property type="entry name" value="HTH_metalloreg"/>
    <property type="match status" value="1"/>
</dbReference>
<dbReference type="CDD" id="cd00090">
    <property type="entry name" value="HTH_ARSR"/>
    <property type="match status" value="1"/>
</dbReference>
<dbReference type="Pfam" id="PF01022">
    <property type="entry name" value="HTH_5"/>
    <property type="match status" value="1"/>
</dbReference>
<dbReference type="SUPFAM" id="SSF46785">
    <property type="entry name" value="Winged helix' DNA-binding domain"/>
    <property type="match status" value="1"/>
</dbReference>
<name>A0A1M6QPF2_9BACL</name>
<dbReference type="InterPro" id="IPR001845">
    <property type="entry name" value="HTH_ArsR_DNA-bd_dom"/>
</dbReference>
<evidence type="ECO:0000313" key="6">
    <source>
        <dbReference type="Proteomes" id="UP000184016"/>
    </source>
</evidence>
<evidence type="ECO:0000256" key="3">
    <source>
        <dbReference type="ARBA" id="ARBA00023163"/>
    </source>
</evidence>
<dbReference type="InterPro" id="IPR036388">
    <property type="entry name" value="WH-like_DNA-bd_sf"/>
</dbReference>
<dbReference type="PROSITE" id="PS50987">
    <property type="entry name" value="HTH_ARSR_2"/>
    <property type="match status" value="1"/>
</dbReference>
<keyword evidence="6" id="KW-1185">Reference proteome</keyword>
<dbReference type="Proteomes" id="UP000184016">
    <property type="component" value="Unassembled WGS sequence"/>
</dbReference>
<evidence type="ECO:0000259" key="4">
    <source>
        <dbReference type="PROSITE" id="PS50987"/>
    </source>
</evidence>
<keyword evidence="3" id="KW-0804">Transcription</keyword>
<evidence type="ECO:0000313" key="5">
    <source>
        <dbReference type="EMBL" id="SHK22169.1"/>
    </source>
</evidence>
<dbReference type="InterPro" id="IPR011991">
    <property type="entry name" value="ArsR-like_HTH"/>
</dbReference>
<dbReference type="SMART" id="SM00418">
    <property type="entry name" value="HTH_ARSR"/>
    <property type="match status" value="1"/>
</dbReference>
<dbReference type="RefSeq" id="WP_072873918.1">
    <property type="nucleotide sequence ID" value="NZ_FRAF01000010.1"/>
</dbReference>
<dbReference type="STRING" id="1830138.SAMN05443507_11072"/>
<dbReference type="GO" id="GO:0003700">
    <property type="term" value="F:DNA-binding transcription factor activity"/>
    <property type="evidence" value="ECO:0007669"/>
    <property type="project" value="InterPro"/>
</dbReference>
<keyword evidence="2" id="KW-0238">DNA-binding</keyword>
<dbReference type="EMBL" id="FRAF01000010">
    <property type="protein sequence ID" value="SHK22169.1"/>
    <property type="molecule type" value="Genomic_DNA"/>
</dbReference>
<keyword evidence="1" id="KW-0805">Transcription regulation</keyword>
<gene>
    <name evidence="5" type="ORF">SAMN05443507_11072</name>
</gene>
<protein>
    <submittedName>
        <fullName evidence="5">ArsR family transcriptional regulator</fullName>
    </submittedName>
</protein>
<dbReference type="PANTHER" id="PTHR33154">
    <property type="entry name" value="TRANSCRIPTIONAL REGULATOR, ARSR FAMILY"/>
    <property type="match status" value="1"/>
</dbReference>
<sequence>MFHVNETYEWLDSQGKIDVVCKALADPIRRSLLKILGEKQYFCHLDGETVNGVCVQDLSKLLKLPQSTVSRHLSILRQAGLVGHEQKGTWHYYYCRVETLKKLERWIQSMIPKDLDKEDEKANF</sequence>
<reference evidence="6" key="1">
    <citation type="submission" date="2016-11" db="EMBL/GenBank/DDBJ databases">
        <authorList>
            <person name="Varghese N."/>
            <person name="Submissions S."/>
        </authorList>
    </citation>
    <scope>NUCLEOTIDE SEQUENCE [LARGE SCALE GENOMIC DNA]</scope>
    <source>
        <strain evidence="6">USBA-503</strain>
    </source>
</reference>
<dbReference type="OrthoDB" id="9798835at2"/>
<dbReference type="InterPro" id="IPR051081">
    <property type="entry name" value="HTH_MetalResp_TranReg"/>
</dbReference>
<dbReference type="GO" id="GO:0003677">
    <property type="term" value="F:DNA binding"/>
    <property type="evidence" value="ECO:0007669"/>
    <property type="project" value="UniProtKB-KW"/>
</dbReference>
<organism evidence="5 6">
    <name type="scientific">Alicyclobacillus tolerans</name>
    <dbReference type="NCBI Taxonomy" id="90970"/>
    <lineage>
        <taxon>Bacteria</taxon>
        <taxon>Bacillati</taxon>
        <taxon>Bacillota</taxon>
        <taxon>Bacilli</taxon>
        <taxon>Bacillales</taxon>
        <taxon>Alicyclobacillaceae</taxon>
        <taxon>Alicyclobacillus</taxon>
    </lineage>
</organism>
<dbReference type="PANTHER" id="PTHR33154:SF33">
    <property type="entry name" value="TRANSCRIPTIONAL REPRESSOR SDPR"/>
    <property type="match status" value="1"/>
</dbReference>
<dbReference type="InterPro" id="IPR036390">
    <property type="entry name" value="WH_DNA-bd_sf"/>
</dbReference>
<feature type="domain" description="HTH arsR-type" evidence="4">
    <location>
        <begin position="11"/>
        <end position="118"/>
    </location>
</feature>
<evidence type="ECO:0000256" key="1">
    <source>
        <dbReference type="ARBA" id="ARBA00023015"/>
    </source>
</evidence>
<dbReference type="Gene3D" id="1.10.10.10">
    <property type="entry name" value="Winged helix-like DNA-binding domain superfamily/Winged helix DNA-binding domain"/>
    <property type="match status" value="1"/>
</dbReference>
<evidence type="ECO:0000256" key="2">
    <source>
        <dbReference type="ARBA" id="ARBA00023125"/>
    </source>
</evidence>
<proteinExistence type="predicted"/>